<keyword evidence="3" id="KW-1185">Reference proteome</keyword>
<evidence type="ECO:0000313" key="3">
    <source>
        <dbReference type="Proteomes" id="UP001281614"/>
    </source>
</evidence>
<dbReference type="Proteomes" id="UP001281614">
    <property type="component" value="Unassembled WGS sequence"/>
</dbReference>
<name>A0AAD9Y0G2_COLKA</name>
<feature type="compositionally biased region" description="Low complexity" evidence="1">
    <location>
        <begin position="36"/>
        <end position="46"/>
    </location>
</feature>
<evidence type="ECO:0000313" key="2">
    <source>
        <dbReference type="EMBL" id="KAK2732260.1"/>
    </source>
</evidence>
<reference evidence="2" key="1">
    <citation type="submission" date="2023-02" db="EMBL/GenBank/DDBJ databases">
        <title>Colletotrichum kahawae CIFC_Que2 genome sequencing and assembly.</title>
        <authorList>
            <person name="Baroncelli R."/>
        </authorList>
    </citation>
    <scope>NUCLEOTIDE SEQUENCE</scope>
    <source>
        <strain evidence="2">CIFC_Que2</strain>
    </source>
</reference>
<organism evidence="2 3">
    <name type="scientific">Colletotrichum kahawae</name>
    <name type="common">Coffee berry disease fungus</name>
    <dbReference type="NCBI Taxonomy" id="34407"/>
    <lineage>
        <taxon>Eukaryota</taxon>
        <taxon>Fungi</taxon>
        <taxon>Dikarya</taxon>
        <taxon>Ascomycota</taxon>
        <taxon>Pezizomycotina</taxon>
        <taxon>Sordariomycetes</taxon>
        <taxon>Hypocreomycetidae</taxon>
        <taxon>Glomerellales</taxon>
        <taxon>Glomerellaceae</taxon>
        <taxon>Colletotrichum</taxon>
        <taxon>Colletotrichum gloeosporioides species complex</taxon>
    </lineage>
</organism>
<proteinExistence type="predicted"/>
<gene>
    <name evidence="2" type="ORF">CKAH01_02206</name>
</gene>
<comment type="caution">
    <text evidence="2">The sequence shown here is derived from an EMBL/GenBank/DDBJ whole genome shotgun (WGS) entry which is preliminary data.</text>
</comment>
<feature type="region of interest" description="Disordered" evidence="1">
    <location>
        <begin position="1"/>
        <end position="52"/>
    </location>
</feature>
<dbReference type="EMBL" id="VYYT01000554">
    <property type="protein sequence ID" value="KAK2732260.1"/>
    <property type="molecule type" value="Genomic_DNA"/>
</dbReference>
<protein>
    <submittedName>
        <fullName evidence="2">Uncharacterized protein</fullName>
    </submittedName>
</protein>
<evidence type="ECO:0000256" key="1">
    <source>
        <dbReference type="SAM" id="MobiDB-lite"/>
    </source>
</evidence>
<accession>A0AAD9Y0G2</accession>
<sequence>MLINIMETSQPDEAQRTSKPRPPPPIRPKLQYRDGLPLLSPSSPSSRAPPPPVVYRECTPGKCLQCALAGARCEFFTDEQKIKPSGPCGRCRRVGGGGVCLVRRLREAADWGRDEISGALAGDWIAAETGGVGEADAVRLAVELLAEGKRGKRRDVCGVVVGEADLKGWALPKPCEDVVDEVEEEEEVYWKRLLPKRVNVKKDDVEDEMFETC</sequence>
<feature type="compositionally biased region" description="Polar residues" evidence="1">
    <location>
        <begin position="1"/>
        <end position="12"/>
    </location>
</feature>
<dbReference type="AlphaFoldDB" id="A0AAD9Y0G2"/>